<organism evidence="8 9">
    <name type="scientific">Aureispira anguillae</name>
    <dbReference type="NCBI Taxonomy" id="2864201"/>
    <lineage>
        <taxon>Bacteria</taxon>
        <taxon>Pseudomonadati</taxon>
        <taxon>Bacteroidota</taxon>
        <taxon>Saprospiria</taxon>
        <taxon>Saprospirales</taxon>
        <taxon>Saprospiraceae</taxon>
        <taxon>Aureispira</taxon>
    </lineage>
</organism>
<comment type="pathway">
    <text evidence="2">Glycan biosynthesis; alginate biosynthesis.</text>
</comment>
<evidence type="ECO:0000259" key="7">
    <source>
        <dbReference type="Pfam" id="PF16822"/>
    </source>
</evidence>
<protein>
    <recommendedName>
        <fullName evidence="7">AlgX/AlgJ SGNH hydrolase-like domain-containing protein</fullName>
    </recommendedName>
</protein>
<evidence type="ECO:0000256" key="2">
    <source>
        <dbReference type="ARBA" id="ARBA00005182"/>
    </source>
</evidence>
<dbReference type="GO" id="GO:0016740">
    <property type="term" value="F:transferase activity"/>
    <property type="evidence" value="ECO:0007669"/>
    <property type="project" value="UniProtKB-KW"/>
</dbReference>
<keyword evidence="4" id="KW-0732">Signal</keyword>
<evidence type="ECO:0000256" key="1">
    <source>
        <dbReference type="ARBA" id="ARBA00004418"/>
    </source>
</evidence>
<evidence type="ECO:0000313" key="9">
    <source>
        <dbReference type="Proteomes" id="UP001060919"/>
    </source>
</evidence>
<dbReference type="InterPro" id="IPR031811">
    <property type="entry name" value="ALGX/ALGJ_SGNH-like"/>
</dbReference>
<evidence type="ECO:0000256" key="4">
    <source>
        <dbReference type="ARBA" id="ARBA00022729"/>
    </source>
</evidence>
<evidence type="ECO:0000313" key="8">
    <source>
        <dbReference type="EMBL" id="BDS11896.1"/>
    </source>
</evidence>
<dbReference type="GO" id="GO:0042121">
    <property type="term" value="P:alginic acid biosynthetic process"/>
    <property type="evidence" value="ECO:0007669"/>
    <property type="project" value="UniProtKB-KW"/>
</dbReference>
<keyword evidence="3" id="KW-0808">Transferase</keyword>
<dbReference type="GO" id="GO:0042597">
    <property type="term" value="C:periplasmic space"/>
    <property type="evidence" value="ECO:0007669"/>
    <property type="project" value="UniProtKB-SubCell"/>
</dbReference>
<evidence type="ECO:0000256" key="6">
    <source>
        <dbReference type="ARBA" id="ARBA00022841"/>
    </source>
</evidence>
<dbReference type="SUPFAM" id="SSF52266">
    <property type="entry name" value="SGNH hydrolase"/>
    <property type="match status" value="1"/>
</dbReference>
<dbReference type="Pfam" id="PF16822">
    <property type="entry name" value="ALGX"/>
    <property type="match status" value="1"/>
</dbReference>
<dbReference type="KEGG" id="aup:AsAng_0026100"/>
<gene>
    <name evidence="8" type="ORF">AsAng_0026100</name>
</gene>
<evidence type="ECO:0000256" key="5">
    <source>
        <dbReference type="ARBA" id="ARBA00022764"/>
    </source>
</evidence>
<keyword evidence="6" id="KW-0016">Alginate biosynthesis</keyword>
<name>A0A915YF77_9BACT</name>
<proteinExistence type="predicted"/>
<keyword evidence="5" id="KW-0574">Periplasm</keyword>
<dbReference type="EMBL" id="AP026867">
    <property type="protein sequence ID" value="BDS11896.1"/>
    <property type="molecule type" value="Genomic_DNA"/>
</dbReference>
<dbReference type="AlphaFoldDB" id="A0A915YF77"/>
<accession>A0A915YF77</accession>
<reference evidence="8" key="1">
    <citation type="submission" date="2022-09" db="EMBL/GenBank/DDBJ databases">
        <title>Aureispira anguillicida sp. nov., isolated from Leptocephalus of Japanese eel Anguilla japonica.</title>
        <authorList>
            <person name="Yuasa K."/>
            <person name="Mekata T."/>
            <person name="Ikunari K."/>
        </authorList>
    </citation>
    <scope>NUCLEOTIDE SEQUENCE</scope>
    <source>
        <strain evidence="8">EL160426</strain>
    </source>
</reference>
<keyword evidence="9" id="KW-1185">Reference proteome</keyword>
<feature type="domain" description="AlgX/AlgJ SGNH hydrolase-like" evidence="7">
    <location>
        <begin position="97"/>
        <end position="236"/>
    </location>
</feature>
<evidence type="ECO:0000256" key="3">
    <source>
        <dbReference type="ARBA" id="ARBA00022679"/>
    </source>
</evidence>
<dbReference type="Proteomes" id="UP001060919">
    <property type="component" value="Chromosome"/>
</dbReference>
<comment type="subcellular location">
    <subcellularLocation>
        <location evidence="1">Periplasm</location>
    </subcellularLocation>
</comment>
<sequence length="435" mass="50682">MGDKNNIPKILFYCILLLLFVPMIQEEYHWVNVGELDGYDPSVTEAAVMSVDNWLSGAYQVTKEGYRDRFFGFRNWTIRLNNQVKYNLYKASEADNIVVGKDHYLYGIDYIDAYRGEDFVGENVVKAKVRRFKQLQDTLSKLGKHLFFVITPNKADYFDAFLPTIYQGDRTGISTNYDSYIKHLKAENVNHIDVNEWFVNIKDTVSYPLFPQTGIHMTHYGSALFADSLIRYIEGLTQQDLPNFSWSKVALSSEALEADADAEKALNLIFKLPYFELPYPSVHIDQKGKYKPTALTIGDSFYWTFVSWGGLTDVFDDGQFWYYNREQHPGQRDVKTLDLEQEIKDKELIFIVNSAFNLWRFGFGFDLDLYKHFFGDEILKDEALLDLIVQERMKTALKDKAWMKSLRAHALETGQEFEKVLYDNITYVVKKKLEK</sequence>